<name>A0A7T0G4P5_9BACT</name>
<organism evidence="1 2">
    <name type="scientific">Candidatus Nitrohelix vancouverensis</name>
    <dbReference type="NCBI Taxonomy" id="2705534"/>
    <lineage>
        <taxon>Bacteria</taxon>
        <taxon>Pseudomonadati</taxon>
        <taxon>Nitrospinota/Tectimicrobiota group</taxon>
        <taxon>Nitrospinota</taxon>
        <taxon>Nitrospinia</taxon>
        <taxon>Nitrospinales</taxon>
        <taxon>Nitrospinaceae</taxon>
        <taxon>Candidatus Nitrohelix</taxon>
    </lineage>
</organism>
<dbReference type="KEGG" id="nva:G3M78_14810"/>
<dbReference type="EMBL" id="CP048620">
    <property type="protein sequence ID" value="QPJ66603.1"/>
    <property type="molecule type" value="Genomic_DNA"/>
</dbReference>
<reference evidence="2" key="1">
    <citation type="submission" date="2020-02" db="EMBL/GenBank/DDBJ databases">
        <title>Genomic and physiological characterization of two novel Nitrospinaceae genera.</title>
        <authorList>
            <person name="Mueller A.J."/>
            <person name="Jung M.-Y."/>
            <person name="Strachan C.R."/>
            <person name="Herbold C.W."/>
            <person name="Kirkegaard R.H."/>
            <person name="Daims H."/>
        </authorList>
    </citation>
    <scope>NUCLEOTIDE SEQUENCE [LARGE SCALE GENOMIC DNA]</scope>
</reference>
<dbReference type="Proteomes" id="UP000594464">
    <property type="component" value="Chromosome"/>
</dbReference>
<evidence type="ECO:0000313" key="1">
    <source>
        <dbReference type="EMBL" id="QPJ66603.1"/>
    </source>
</evidence>
<accession>A0A7T0G4P5</accession>
<gene>
    <name evidence="1" type="ORF">G3M78_14810</name>
</gene>
<evidence type="ECO:0000313" key="2">
    <source>
        <dbReference type="Proteomes" id="UP000594464"/>
    </source>
</evidence>
<proteinExistence type="predicted"/>
<sequence length="119" mass="13569">MPSYTYELLEPSELLSRTRSNLKGTGGVWDELAPLLTEGHVEYKPIRNNPMRSGYQFVYKTAKLNITMYFPEAQFNRMLELLDGENLEILKGAVQAAIPPRSGYFVNEFKIKGILEPPD</sequence>
<protein>
    <submittedName>
        <fullName evidence="1">Uncharacterized protein</fullName>
    </submittedName>
</protein>
<dbReference type="AlphaFoldDB" id="A0A7T0G4P5"/>